<evidence type="ECO:0000256" key="1">
    <source>
        <dbReference type="ARBA" id="ARBA00023450"/>
    </source>
</evidence>
<comment type="similarity">
    <text evidence="1">Belongs to the Rv1128c/1148c/1588c/1702c/1945/3466 family.</text>
</comment>
<dbReference type="Gene3D" id="1.10.30.50">
    <property type="match status" value="1"/>
</dbReference>
<proteinExistence type="inferred from homology"/>
<dbReference type="InterPro" id="IPR003870">
    <property type="entry name" value="DUF222"/>
</dbReference>
<comment type="caution">
    <text evidence="4">The sequence shown here is derived from an EMBL/GenBank/DDBJ whole genome shotgun (WGS) entry which is preliminary data.</text>
</comment>
<evidence type="ECO:0000313" key="4">
    <source>
        <dbReference type="EMBL" id="GMA39611.1"/>
    </source>
</evidence>
<dbReference type="CDD" id="cd00085">
    <property type="entry name" value="HNHc"/>
    <property type="match status" value="1"/>
</dbReference>
<dbReference type="InterPro" id="IPR003615">
    <property type="entry name" value="HNH_nuc"/>
</dbReference>
<reference evidence="5" key="1">
    <citation type="journal article" date="2019" name="Int. J. Syst. Evol. Microbiol.">
        <title>The Global Catalogue of Microorganisms (GCM) 10K type strain sequencing project: providing services to taxonomists for standard genome sequencing and annotation.</title>
        <authorList>
            <consortium name="The Broad Institute Genomics Platform"/>
            <consortium name="The Broad Institute Genome Sequencing Center for Infectious Disease"/>
            <person name="Wu L."/>
            <person name="Ma J."/>
        </authorList>
    </citation>
    <scope>NUCLEOTIDE SEQUENCE [LARGE SCALE GENOMIC DNA]</scope>
    <source>
        <strain evidence="5">NBRC 113072</strain>
    </source>
</reference>
<evidence type="ECO:0000256" key="2">
    <source>
        <dbReference type="SAM" id="MobiDB-lite"/>
    </source>
</evidence>
<sequence length="520" mass="54948">MWVMTTVDDIRGSVLEREVDLGSRAEVDSLAEGTDSPSAADLAGVDTFLEEQLGRVWLPGIQADIEYAGDSLGRLARSGTSEIAGRIGAGEAVDLVRRLEELSGVIVAAQARLAVVVDTHTRHAQAEAGLPAHRRGTGVASQLGLARRESPSRAAIRLGLATALTTELPATLEALASGETTEYRALMVARTTAVLEPDVRRDVDAVIGPELKDLSDRAVRSRVQALAYQADPRAFAAASERSAQERYVSIRPVPTVMAQVTGCVPAAEGVACWAALDSAARSAQAAGDERSLAQLRADLFVGRLTGRDPASAGPDIEIGIVITDQALLGGMGASGRDGGEHEVAGEGGAVDEPAHLVGYGPIPAPWARAIIRAEERDRGSVGEQQAFWRRLFTARDGSVQDIDTRRGHFSGALRTAIVYRDQHCRTPWCGAPLRQVDHVTGVADGGGESWTNGQGLCQTCNLAKEAPGWRADAVATGPPGQRDHVVTTTTPTGHSYVSRPPGYVDGRRNDIMSIIGETMM</sequence>
<protein>
    <submittedName>
        <fullName evidence="4">HNH endonuclease</fullName>
    </submittedName>
</protein>
<feature type="domain" description="HNH nuclease" evidence="3">
    <location>
        <begin position="412"/>
        <end position="462"/>
    </location>
</feature>
<keyword evidence="4" id="KW-0540">Nuclease</keyword>
<accession>A0ABQ6IPD3</accession>
<keyword evidence="4" id="KW-0255">Endonuclease</keyword>
<keyword evidence="4" id="KW-0378">Hydrolase</keyword>
<dbReference type="Pfam" id="PF02720">
    <property type="entry name" value="DUF222"/>
    <property type="match status" value="1"/>
</dbReference>
<dbReference type="InterPro" id="IPR002711">
    <property type="entry name" value="HNH"/>
</dbReference>
<dbReference type="SMART" id="SM00507">
    <property type="entry name" value="HNHc"/>
    <property type="match status" value="1"/>
</dbReference>
<dbReference type="Proteomes" id="UP001157126">
    <property type="component" value="Unassembled WGS sequence"/>
</dbReference>
<gene>
    <name evidence="4" type="ORF">GCM10025883_16560</name>
</gene>
<name>A0ABQ6IPD3_9MICO</name>
<organism evidence="4 5">
    <name type="scientific">Mobilicoccus caccae</name>
    <dbReference type="NCBI Taxonomy" id="1859295"/>
    <lineage>
        <taxon>Bacteria</taxon>
        <taxon>Bacillati</taxon>
        <taxon>Actinomycetota</taxon>
        <taxon>Actinomycetes</taxon>
        <taxon>Micrococcales</taxon>
        <taxon>Dermatophilaceae</taxon>
        <taxon>Mobilicoccus</taxon>
    </lineage>
</organism>
<dbReference type="Pfam" id="PF01844">
    <property type="entry name" value="HNH"/>
    <property type="match status" value="1"/>
</dbReference>
<feature type="compositionally biased region" description="Polar residues" evidence="2">
    <location>
        <begin position="486"/>
        <end position="495"/>
    </location>
</feature>
<keyword evidence="5" id="KW-1185">Reference proteome</keyword>
<evidence type="ECO:0000259" key="3">
    <source>
        <dbReference type="SMART" id="SM00507"/>
    </source>
</evidence>
<feature type="region of interest" description="Disordered" evidence="2">
    <location>
        <begin position="474"/>
        <end position="498"/>
    </location>
</feature>
<evidence type="ECO:0000313" key="5">
    <source>
        <dbReference type="Proteomes" id="UP001157126"/>
    </source>
</evidence>
<dbReference type="GO" id="GO:0004519">
    <property type="term" value="F:endonuclease activity"/>
    <property type="evidence" value="ECO:0007669"/>
    <property type="project" value="UniProtKB-KW"/>
</dbReference>
<dbReference type="EMBL" id="BSUO01000001">
    <property type="protein sequence ID" value="GMA39611.1"/>
    <property type="molecule type" value="Genomic_DNA"/>
</dbReference>